<accession>A0A8S1TUE0</accession>
<dbReference type="Proteomes" id="UP000683925">
    <property type="component" value="Unassembled WGS sequence"/>
</dbReference>
<evidence type="ECO:0000313" key="2">
    <source>
        <dbReference type="EMBL" id="CAD8155182.1"/>
    </source>
</evidence>
<dbReference type="EMBL" id="CAJJDP010000030">
    <property type="protein sequence ID" value="CAD8155182.1"/>
    <property type="molecule type" value="Genomic_DNA"/>
</dbReference>
<comment type="caution">
    <text evidence="2">The sequence shown here is derived from an EMBL/GenBank/DDBJ whole genome shotgun (WGS) entry which is preliminary data.</text>
</comment>
<sequence>MQQINFTQNEFSHQKQFTQDEQSKIYQVKEPTEFQQFNPLGLSLFLEANCQQEVIEKQLFSQILKMIEDKLYEIEQRLDNRECLIAQFNLLKLSEQYAAQQYNDDIQSDQIKQRKFSDLSNLDAISPQIEQKFDIDQKSSKKPCRSRSSAARAKTVIIRTDIKNGSNTDDLCQKMESFQNKLQLLTEQMNQISQQESQFQQLINDELKDSLDRLLQNEQFIKQLYSTNQEITENQREFLTHLSQARQDINYFSQELTRFQQENKIIMYQFEQNYLEIQKQVKENKTEITLQKSCLECIDNDFLVLLKKFKDLYHELAKKKFDSSQQKKPLQ</sequence>
<keyword evidence="3" id="KW-1185">Reference proteome</keyword>
<keyword evidence="1" id="KW-0175">Coiled coil</keyword>
<organism evidence="2 3">
    <name type="scientific">Paramecium octaurelia</name>
    <dbReference type="NCBI Taxonomy" id="43137"/>
    <lineage>
        <taxon>Eukaryota</taxon>
        <taxon>Sar</taxon>
        <taxon>Alveolata</taxon>
        <taxon>Ciliophora</taxon>
        <taxon>Intramacronucleata</taxon>
        <taxon>Oligohymenophorea</taxon>
        <taxon>Peniculida</taxon>
        <taxon>Parameciidae</taxon>
        <taxon>Paramecium</taxon>
    </lineage>
</organism>
<evidence type="ECO:0000256" key="1">
    <source>
        <dbReference type="SAM" id="Coils"/>
    </source>
</evidence>
<name>A0A8S1TUE0_PAROT</name>
<proteinExistence type="predicted"/>
<reference evidence="2" key="1">
    <citation type="submission" date="2021-01" db="EMBL/GenBank/DDBJ databases">
        <authorList>
            <consortium name="Genoscope - CEA"/>
            <person name="William W."/>
        </authorList>
    </citation>
    <scope>NUCLEOTIDE SEQUENCE</scope>
</reference>
<dbReference type="AlphaFoldDB" id="A0A8S1TUE0"/>
<dbReference type="OMA" id="QQINFTQ"/>
<feature type="coiled-coil region" evidence="1">
    <location>
        <begin position="168"/>
        <end position="262"/>
    </location>
</feature>
<evidence type="ECO:0000313" key="3">
    <source>
        <dbReference type="Proteomes" id="UP000683925"/>
    </source>
</evidence>
<gene>
    <name evidence="2" type="ORF">POCTA_138.1.T0300151</name>
</gene>
<protein>
    <submittedName>
        <fullName evidence="2">Uncharacterized protein</fullName>
    </submittedName>
</protein>
<dbReference type="OrthoDB" id="10339553at2759"/>